<dbReference type="RefSeq" id="WP_013253511.1">
    <property type="nucleotide sequence ID" value="NC_014364.1"/>
</dbReference>
<reference evidence="3" key="1">
    <citation type="journal article" date="2010" name="Stand. Genomic Sci.">
        <title>Complete genome sequence of Spirochaeta smaragdinae type strain (SEBR 4228).</title>
        <authorList>
            <person name="Mavromatis K."/>
            <person name="Yasawong M."/>
            <person name="Chertkov O."/>
            <person name="Lapidus A."/>
            <person name="Lucas S."/>
            <person name="Nolan M."/>
            <person name="Del Rio T.G."/>
            <person name="Tice H."/>
            <person name="Cheng J.F."/>
            <person name="Pitluck S."/>
            <person name="Liolios K."/>
            <person name="Ivanova N."/>
            <person name="Tapia R."/>
            <person name="Han C."/>
            <person name="Bruce D."/>
            <person name="Goodwin L."/>
            <person name="Pati A."/>
            <person name="Chen A."/>
            <person name="Palaniappan K."/>
            <person name="Land M."/>
            <person name="Hauser L."/>
            <person name="Chang Y.J."/>
            <person name="Jeffries C.D."/>
            <person name="Detter J.C."/>
            <person name="Rohde M."/>
            <person name="Brambilla E."/>
            <person name="Spring S."/>
            <person name="Goker M."/>
            <person name="Sikorski J."/>
            <person name="Woyke T."/>
            <person name="Bristow J."/>
            <person name="Eisen J.A."/>
            <person name="Markowitz V."/>
            <person name="Hugenholtz P."/>
            <person name="Klenk H.P."/>
            <person name="Kyrpides N.C."/>
        </authorList>
    </citation>
    <scope>NUCLEOTIDE SEQUENCE [LARGE SCALE GENOMIC DNA]</scope>
    <source>
        <strain evidence="3">DSM 11293 / JCM 15392 / SEBR 4228</strain>
    </source>
</reference>
<dbReference type="OrthoDB" id="370141at2"/>
<dbReference type="HOGENOM" id="CLU_128655_0_0_12"/>
<dbReference type="AlphaFoldDB" id="E1RCG7"/>
<evidence type="ECO:0000256" key="1">
    <source>
        <dbReference type="SAM" id="Phobius"/>
    </source>
</evidence>
<dbReference type="STRING" id="573413.Spirs_0913"/>
<proteinExistence type="predicted"/>
<protein>
    <submittedName>
        <fullName evidence="2">Uncharacterized protein</fullName>
    </submittedName>
</protein>
<feature type="transmembrane region" description="Helical" evidence="1">
    <location>
        <begin position="39"/>
        <end position="60"/>
    </location>
</feature>
<dbReference type="KEGG" id="ssm:Spirs_0913"/>
<dbReference type="Proteomes" id="UP000002318">
    <property type="component" value="Chromosome"/>
</dbReference>
<feature type="transmembrane region" description="Helical" evidence="1">
    <location>
        <begin position="116"/>
        <end position="134"/>
    </location>
</feature>
<organism evidence="2 3">
    <name type="scientific">Sediminispirochaeta smaragdinae (strain DSM 11293 / JCM 15392 / SEBR 4228)</name>
    <name type="common">Spirochaeta smaragdinae</name>
    <dbReference type="NCBI Taxonomy" id="573413"/>
    <lineage>
        <taxon>Bacteria</taxon>
        <taxon>Pseudomonadati</taxon>
        <taxon>Spirochaetota</taxon>
        <taxon>Spirochaetia</taxon>
        <taxon>Spirochaetales</taxon>
        <taxon>Spirochaetaceae</taxon>
        <taxon>Sediminispirochaeta</taxon>
    </lineage>
</organism>
<keyword evidence="3" id="KW-1185">Reference proteome</keyword>
<dbReference type="NCBIfam" id="TIGR03546">
    <property type="entry name" value="TIGR03546 family protein"/>
    <property type="match status" value="1"/>
</dbReference>
<dbReference type="EMBL" id="CP002116">
    <property type="protein sequence ID" value="ADK80047.1"/>
    <property type="molecule type" value="Genomic_DNA"/>
</dbReference>
<name>E1RCG7_SEDSS</name>
<keyword evidence="1" id="KW-0812">Transmembrane</keyword>
<keyword evidence="1" id="KW-0472">Membrane</keyword>
<sequence length="179" mass="19542">MIAFIAKLLTALNANSRPGEIAAALACGCVLALIPGGNLLWVVLFILFFLLKLHAATMLVTTALLKPLAHLADPLLHKTGLFILSRLSLQPLFVKAATLPILPFTHFNDTVVMGSLIWSIILWLPLFLLGRLLVKGYRSRLAPKIAESKVVKAFQKIPLIKKIGSAMKKTSEAWGYFAS</sequence>
<keyword evidence="1" id="KW-1133">Transmembrane helix</keyword>
<evidence type="ECO:0000313" key="3">
    <source>
        <dbReference type="Proteomes" id="UP000002318"/>
    </source>
</evidence>
<evidence type="ECO:0000313" key="2">
    <source>
        <dbReference type="EMBL" id="ADK80047.1"/>
    </source>
</evidence>
<accession>E1RCG7</accession>
<gene>
    <name evidence="2" type="ordered locus">Spirs_0913</name>
</gene>
<dbReference type="InterPro" id="IPR019935">
    <property type="entry name" value="CHP03546"/>
</dbReference>
<dbReference type="eggNOG" id="COG3216">
    <property type="taxonomic scope" value="Bacteria"/>
</dbReference>